<feature type="compositionally biased region" description="Low complexity" evidence="1">
    <location>
        <begin position="432"/>
        <end position="444"/>
    </location>
</feature>
<dbReference type="Pfam" id="PF24355">
    <property type="entry name" value="DUF7514"/>
    <property type="match status" value="1"/>
</dbReference>
<dbReference type="InterPro" id="IPR055936">
    <property type="entry name" value="DUF7514"/>
</dbReference>
<gene>
    <name evidence="3" type="ORF">P875_00053232</name>
</gene>
<feature type="region of interest" description="Disordered" evidence="1">
    <location>
        <begin position="429"/>
        <end position="579"/>
    </location>
</feature>
<proteinExistence type="predicted"/>
<name>A0A0F0I060_ASPPU</name>
<feature type="domain" description="DUF7514" evidence="2">
    <location>
        <begin position="246"/>
        <end position="396"/>
    </location>
</feature>
<feature type="region of interest" description="Disordered" evidence="1">
    <location>
        <begin position="618"/>
        <end position="671"/>
    </location>
</feature>
<evidence type="ECO:0000256" key="1">
    <source>
        <dbReference type="SAM" id="MobiDB-lite"/>
    </source>
</evidence>
<feature type="compositionally biased region" description="Basic and acidic residues" evidence="1">
    <location>
        <begin position="618"/>
        <end position="639"/>
    </location>
</feature>
<evidence type="ECO:0000259" key="2">
    <source>
        <dbReference type="Pfam" id="PF24355"/>
    </source>
</evidence>
<dbReference type="EMBL" id="JZEE01000736">
    <property type="protein sequence ID" value="KJK60561.1"/>
    <property type="molecule type" value="Genomic_DNA"/>
</dbReference>
<feature type="region of interest" description="Disordered" evidence="1">
    <location>
        <begin position="1"/>
        <end position="87"/>
    </location>
</feature>
<dbReference type="Proteomes" id="UP000033540">
    <property type="component" value="Unassembled WGS sequence"/>
</dbReference>
<feature type="compositionally biased region" description="Polar residues" evidence="1">
    <location>
        <begin position="1"/>
        <end position="30"/>
    </location>
</feature>
<feature type="compositionally biased region" description="Low complexity" evidence="1">
    <location>
        <begin position="544"/>
        <end position="557"/>
    </location>
</feature>
<feature type="region of interest" description="Disordered" evidence="1">
    <location>
        <begin position="124"/>
        <end position="231"/>
    </location>
</feature>
<feature type="compositionally biased region" description="Basic and acidic residues" evidence="1">
    <location>
        <begin position="489"/>
        <end position="498"/>
    </location>
</feature>
<feature type="compositionally biased region" description="Polar residues" evidence="1">
    <location>
        <begin position="159"/>
        <end position="168"/>
    </location>
</feature>
<feature type="compositionally biased region" description="Basic and acidic residues" evidence="1">
    <location>
        <begin position="216"/>
        <end position="228"/>
    </location>
</feature>
<dbReference type="STRING" id="1403190.A0A0F0I060"/>
<sequence>MAYDGYQNNSVPFYQPGNANQMNPNESRASPYTPPYPSQYGHERLNMPQPQVPPPPPANSYAEAQPPPSQPPTWQQPYDGRINEAVNSAFHKADTSTYLSPEILTQITANVIQQLKETGLENLQSDQYQPPHPPPRPPKQWATGAHTTYSHDFAPSPAMATQDTSASSPHVPYENPAYQPRPPSTGYSSSPHLQPRASPVPPSERRGSPASQMSEHSQKMESRPKPPSREATVTELTTLEKIWGTLFEDGKPTKKLSQFLRGIAVHLIEDYEPKNSLVILPAKLQKFYEDTRVPGDYYPWKYIFDDETSHVSRLFREVRAEHHLVQDENQLRERPYIPGLTPRGFETWATLMIQVNPETEYKRLQKAVLNMPISNPDNRKERFPKEIPQSLFPFEKILKPELQEEIKEFIKEHCSVDLDKEFEKFKAHHEGSATSAAASGPSYSERARKPYQASVSTVVDSDEEELDTPSRPIERQRKPYTAHPGGGKEYGDIQEPNHRHTSSFSGGSIPRDTLTSSEPRVSESQGLDPTYVRPSTAQPPLTTVRRPGSPPRGSRVGSEYRHSEGDLLGYNGSPGYGVDDLYYYRPGASTSTGDILEDNRIYRDASRDEDQRLYESLREREREREKNKYNDYLPHRSSWDGEEGYYRDALGSQGGPVSSGSGYDYKTYTYK</sequence>
<comment type="caution">
    <text evidence="3">The sequence shown here is derived from an EMBL/GenBank/DDBJ whole genome shotgun (WGS) entry which is preliminary data.</text>
</comment>
<evidence type="ECO:0000313" key="4">
    <source>
        <dbReference type="Proteomes" id="UP000033540"/>
    </source>
</evidence>
<organism evidence="3 4">
    <name type="scientific">Aspergillus parasiticus (strain ATCC 56775 / NRRL 5862 / SRRC 143 / SU-1)</name>
    <dbReference type="NCBI Taxonomy" id="1403190"/>
    <lineage>
        <taxon>Eukaryota</taxon>
        <taxon>Fungi</taxon>
        <taxon>Dikarya</taxon>
        <taxon>Ascomycota</taxon>
        <taxon>Pezizomycotina</taxon>
        <taxon>Eurotiomycetes</taxon>
        <taxon>Eurotiomycetidae</taxon>
        <taxon>Eurotiales</taxon>
        <taxon>Aspergillaceae</taxon>
        <taxon>Aspergillus</taxon>
        <taxon>Aspergillus subgen. Circumdati</taxon>
    </lineage>
</organism>
<dbReference type="PANTHER" id="PTHR39611">
    <property type="entry name" value="HYDROXYPROLINE-RICH GLYCOPROTEIN DZ-HRGP-RELATED"/>
    <property type="match status" value="1"/>
</dbReference>
<reference evidence="3 4" key="1">
    <citation type="submission" date="2015-02" db="EMBL/GenBank/DDBJ databases">
        <title>Draft genome sequence of Aspergillus parasiticus SU-1.</title>
        <authorList>
            <person name="Yu J."/>
            <person name="Fedorova N."/>
            <person name="Yin Y."/>
            <person name="Losada L."/>
            <person name="Zafar N."/>
            <person name="Taujale R."/>
            <person name="Ehrlich K.C."/>
            <person name="Bhatnagar D."/>
            <person name="Cleveland T.E."/>
            <person name="Bennett J.W."/>
            <person name="Nierman W.C."/>
        </authorList>
    </citation>
    <scope>NUCLEOTIDE SEQUENCE [LARGE SCALE GENOMIC DNA]</scope>
    <source>
        <strain evidence="4">ATCC 56775 / NRRL 5862 / SRRC 143 / SU-1</strain>
    </source>
</reference>
<dbReference type="PANTHER" id="PTHR39611:SF1">
    <property type="entry name" value="HYDROXYPROLINE-RICH GLYCOPROTEIN DZ-HRGP"/>
    <property type="match status" value="1"/>
</dbReference>
<protein>
    <recommendedName>
        <fullName evidence="2">DUF7514 domain-containing protein</fullName>
    </recommendedName>
</protein>
<feature type="compositionally biased region" description="Polar residues" evidence="1">
    <location>
        <begin position="513"/>
        <end position="541"/>
    </location>
</feature>
<accession>A0A0F0I060</accession>
<evidence type="ECO:0000313" key="3">
    <source>
        <dbReference type="EMBL" id="KJK60561.1"/>
    </source>
</evidence>
<dbReference type="OrthoDB" id="5413703at2759"/>
<dbReference type="AlphaFoldDB" id="A0A0F0I060"/>